<protein>
    <submittedName>
        <fullName evidence="1">Uncharacterized protein</fullName>
    </submittedName>
</protein>
<dbReference type="Pfam" id="PF10294">
    <property type="entry name" value="Methyltransf_16"/>
    <property type="match status" value="1"/>
</dbReference>
<gene>
    <name evidence="1" type="ORF">HK097_001440</name>
</gene>
<organism evidence="1 2">
    <name type="scientific">Rhizophlyctis rosea</name>
    <dbReference type="NCBI Taxonomy" id="64517"/>
    <lineage>
        <taxon>Eukaryota</taxon>
        <taxon>Fungi</taxon>
        <taxon>Fungi incertae sedis</taxon>
        <taxon>Chytridiomycota</taxon>
        <taxon>Chytridiomycota incertae sedis</taxon>
        <taxon>Chytridiomycetes</taxon>
        <taxon>Rhizophlyctidales</taxon>
        <taxon>Rhizophlyctidaceae</taxon>
        <taxon>Rhizophlyctis</taxon>
    </lineage>
</organism>
<dbReference type="Gene3D" id="3.40.50.150">
    <property type="entry name" value="Vaccinia Virus protein VP39"/>
    <property type="match status" value="1"/>
</dbReference>
<sequence length="546" mass="60710">MEIHVARLDELYSSGNYQALLTSLTTCSSTDLTLLLYHALAHLQLREPELVLTSTRHILESETTETYYRALALLISSFAHEQLERFVPGLDDIQKLLSLRDDSTTPDPLPNSLKTFQNLKHPHPSHPINAQILLKRRDLLQKLVSQTSRIKNDAPPPALLRHDGGDGDTPYAFLYRVQPRILPDRIEIGVPFNLEFGLGNESGLWRRADWSWVKDVRFDLWICCWVDGRLAKSPDVELTVLESSEVSHAGHLHWTVSPYLASQRPPPIPATPLYLHIGALHPLTLPLLLGPLSISTPSTPHPPEDPSLTEYRALALPQPFHYLFIIDDPSGGIPSRIWDSCVAFTSTILSAIPASEAIVNPTLRKPGLKVLELGAGTGAGGLYLAAACPGATVVLTDVEGCLEGVRKNVEINADLLAKMNSTVRVLPLMWGNESQMSGVNEAIGPRQSRSPIDHFDIILALDVIYETEYFGTLLDTLDKMSGSETEVWIVYKKRGLEGEEEAMCFAALRERFQEVEGTADLRDLGKKVGCRWFRYRKRQSGQGLNC</sequence>
<dbReference type="InterPro" id="IPR019410">
    <property type="entry name" value="Methyltransf_16"/>
</dbReference>
<dbReference type="PANTHER" id="PTHR14614">
    <property type="entry name" value="HEPATOCELLULAR CARCINOMA-ASSOCIATED ANTIGEN"/>
    <property type="match status" value="1"/>
</dbReference>
<evidence type="ECO:0000313" key="2">
    <source>
        <dbReference type="Proteomes" id="UP001212841"/>
    </source>
</evidence>
<reference evidence="1" key="1">
    <citation type="submission" date="2020-05" db="EMBL/GenBank/DDBJ databases">
        <title>Phylogenomic resolution of chytrid fungi.</title>
        <authorList>
            <person name="Stajich J.E."/>
            <person name="Amses K."/>
            <person name="Simmons R."/>
            <person name="Seto K."/>
            <person name="Myers J."/>
            <person name="Bonds A."/>
            <person name="Quandt C.A."/>
            <person name="Barry K."/>
            <person name="Liu P."/>
            <person name="Grigoriev I."/>
            <person name="Longcore J.E."/>
            <person name="James T.Y."/>
        </authorList>
    </citation>
    <scope>NUCLEOTIDE SEQUENCE</scope>
    <source>
        <strain evidence="1">JEL0318</strain>
    </source>
</reference>
<proteinExistence type="predicted"/>
<dbReference type="EMBL" id="JADGJD010001289">
    <property type="protein sequence ID" value="KAJ3044552.1"/>
    <property type="molecule type" value="Genomic_DNA"/>
</dbReference>
<evidence type="ECO:0000313" key="1">
    <source>
        <dbReference type="EMBL" id="KAJ3044552.1"/>
    </source>
</evidence>
<keyword evidence="2" id="KW-1185">Reference proteome</keyword>
<dbReference type="SUPFAM" id="SSF53335">
    <property type="entry name" value="S-adenosyl-L-methionine-dependent methyltransferases"/>
    <property type="match status" value="1"/>
</dbReference>
<accession>A0AAD5WYB4</accession>
<comment type="caution">
    <text evidence="1">The sequence shown here is derived from an EMBL/GenBank/DDBJ whole genome shotgun (WGS) entry which is preliminary data.</text>
</comment>
<dbReference type="AlphaFoldDB" id="A0AAD5WYB4"/>
<dbReference type="Proteomes" id="UP001212841">
    <property type="component" value="Unassembled WGS sequence"/>
</dbReference>
<dbReference type="InterPro" id="IPR029063">
    <property type="entry name" value="SAM-dependent_MTases_sf"/>
</dbReference>
<name>A0AAD5WYB4_9FUNG</name>